<dbReference type="Pfam" id="PF09335">
    <property type="entry name" value="VTT_dom"/>
    <property type="match status" value="1"/>
</dbReference>
<feature type="transmembrane region" description="Helical" evidence="6">
    <location>
        <begin position="12"/>
        <end position="30"/>
    </location>
</feature>
<organism evidence="8 9">
    <name type="scientific">Celeribacter neptunius</name>
    <dbReference type="NCBI Taxonomy" id="588602"/>
    <lineage>
        <taxon>Bacteria</taxon>
        <taxon>Pseudomonadati</taxon>
        <taxon>Pseudomonadota</taxon>
        <taxon>Alphaproteobacteria</taxon>
        <taxon>Rhodobacterales</taxon>
        <taxon>Roseobacteraceae</taxon>
        <taxon>Celeribacter</taxon>
    </lineage>
</organism>
<reference evidence="9" key="1">
    <citation type="submission" date="2016-10" db="EMBL/GenBank/DDBJ databases">
        <authorList>
            <person name="Varghese N."/>
            <person name="Submissions S."/>
        </authorList>
    </citation>
    <scope>NUCLEOTIDE SEQUENCE [LARGE SCALE GENOMIC DNA]</scope>
    <source>
        <strain evidence="9">DSM 26471</strain>
    </source>
</reference>
<evidence type="ECO:0000313" key="9">
    <source>
        <dbReference type="Proteomes" id="UP000199630"/>
    </source>
</evidence>
<sequence>MSESIFNAVTAYGVWGVVISAFLSCLLVPIPTSLMMLAAGALAAAGDLAPLPLIAGAFTGAVLGDQAGYALGRRAGPPVLAWLNRSATRRKVISRAEKMVDAHGGMGVFFSTWLFAPLGPYVNIVSGATRLSWLRFSLADIAGEAIWVNAYVWIGYAFAANIAEISQMMSDIIGILVAGAVGLAALSWAIAALRAQRALTVPAMSPAQSSSLTSETVKAQDALAE</sequence>
<evidence type="ECO:0000256" key="4">
    <source>
        <dbReference type="ARBA" id="ARBA00022989"/>
    </source>
</evidence>
<keyword evidence="4 6" id="KW-1133">Transmembrane helix</keyword>
<dbReference type="InterPro" id="IPR051311">
    <property type="entry name" value="DedA_domain"/>
</dbReference>
<protein>
    <submittedName>
        <fullName evidence="8">Membrane protein DedA, SNARE-associated domain</fullName>
    </submittedName>
</protein>
<accession>A0A1I3LX80</accession>
<dbReference type="AlphaFoldDB" id="A0A1I3LX80"/>
<name>A0A1I3LX80_9RHOB</name>
<keyword evidence="2" id="KW-1003">Cell membrane</keyword>
<evidence type="ECO:0000256" key="1">
    <source>
        <dbReference type="ARBA" id="ARBA00004651"/>
    </source>
</evidence>
<feature type="transmembrane region" description="Helical" evidence="6">
    <location>
        <begin position="99"/>
        <end position="116"/>
    </location>
</feature>
<dbReference type="STRING" id="588602.SAMN04487991_1171"/>
<evidence type="ECO:0000256" key="5">
    <source>
        <dbReference type="ARBA" id="ARBA00023136"/>
    </source>
</evidence>
<evidence type="ECO:0000313" key="8">
    <source>
        <dbReference type="EMBL" id="SFI89303.1"/>
    </source>
</evidence>
<keyword evidence="9" id="KW-1185">Reference proteome</keyword>
<evidence type="ECO:0000259" key="7">
    <source>
        <dbReference type="Pfam" id="PF09335"/>
    </source>
</evidence>
<dbReference type="RefSeq" id="WP_090058808.1">
    <property type="nucleotide sequence ID" value="NZ_FORH01000001.1"/>
</dbReference>
<keyword evidence="5 6" id="KW-0472">Membrane</keyword>
<comment type="subcellular location">
    <subcellularLocation>
        <location evidence="1">Cell membrane</location>
        <topology evidence="1">Multi-pass membrane protein</topology>
    </subcellularLocation>
</comment>
<feature type="transmembrane region" description="Helical" evidence="6">
    <location>
        <begin position="36"/>
        <end position="64"/>
    </location>
</feature>
<evidence type="ECO:0000256" key="3">
    <source>
        <dbReference type="ARBA" id="ARBA00022692"/>
    </source>
</evidence>
<dbReference type="Proteomes" id="UP000199630">
    <property type="component" value="Unassembled WGS sequence"/>
</dbReference>
<gene>
    <name evidence="8" type="ORF">SAMN04487991_1171</name>
</gene>
<dbReference type="InterPro" id="IPR032816">
    <property type="entry name" value="VTT_dom"/>
</dbReference>
<feature type="transmembrane region" description="Helical" evidence="6">
    <location>
        <begin position="172"/>
        <end position="193"/>
    </location>
</feature>
<keyword evidence="3 6" id="KW-0812">Transmembrane</keyword>
<dbReference type="EMBL" id="FORH01000001">
    <property type="protein sequence ID" value="SFI89303.1"/>
    <property type="molecule type" value="Genomic_DNA"/>
</dbReference>
<dbReference type="PANTHER" id="PTHR42709">
    <property type="entry name" value="ALKALINE PHOSPHATASE LIKE PROTEIN"/>
    <property type="match status" value="1"/>
</dbReference>
<feature type="transmembrane region" description="Helical" evidence="6">
    <location>
        <begin position="136"/>
        <end position="160"/>
    </location>
</feature>
<evidence type="ECO:0000256" key="2">
    <source>
        <dbReference type="ARBA" id="ARBA00022475"/>
    </source>
</evidence>
<evidence type="ECO:0000256" key="6">
    <source>
        <dbReference type="SAM" id="Phobius"/>
    </source>
</evidence>
<feature type="domain" description="VTT" evidence="7">
    <location>
        <begin position="30"/>
        <end position="156"/>
    </location>
</feature>
<dbReference type="GO" id="GO:0005886">
    <property type="term" value="C:plasma membrane"/>
    <property type="evidence" value="ECO:0007669"/>
    <property type="project" value="UniProtKB-SubCell"/>
</dbReference>
<proteinExistence type="predicted"/>
<dbReference type="PANTHER" id="PTHR42709:SF6">
    <property type="entry name" value="UNDECAPRENYL PHOSPHATE TRANSPORTER A"/>
    <property type="match status" value="1"/>
</dbReference>
<dbReference type="OrthoDB" id="9782291at2"/>